<keyword evidence="2" id="KW-0441">Lipid A biosynthesis</keyword>
<evidence type="ECO:0000313" key="7">
    <source>
        <dbReference type="EMBL" id="MBF6638685.1"/>
    </source>
</evidence>
<dbReference type="RefSeq" id="WP_084982129.1">
    <property type="nucleotide sequence ID" value="NZ_CBCSCF010000001.1"/>
</dbReference>
<dbReference type="EMBL" id="MRWD01000003">
    <property type="protein sequence ID" value="ORJ22888.1"/>
    <property type="molecule type" value="Genomic_DNA"/>
</dbReference>
<evidence type="ECO:0000313" key="9">
    <source>
        <dbReference type="Proteomes" id="UP000192722"/>
    </source>
</evidence>
<dbReference type="NCBIfam" id="TIGR01852">
    <property type="entry name" value="lipid_A_lpxA"/>
    <property type="match status" value="1"/>
</dbReference>
<sequence length="262" mass="28973">MIHSSAVIAGNSIIEKGAIIGAHVRIGPFCHIQRNVEIGEGTIVLSHGVINGHTRIGRDNFIDRFCSLGEINQDLKYRGEPTRLEIGHRNQIGQKATFHRGTVQGAGVTTIGNDNIFLNQVHIGHDCVVGNAVEMGLGGVLAGHVEVDDHVCLGKLAAVHQFCILGQACEVMAGSCVVQDVPPFVLAEGNRCRPIEVNEAALLRWVEDPHLRLIIRQLYQRMYHCAEPIEVVREEIAYQQTEYSMLVCFEHFFARSKRGVIR</sequence>
<evidence type="ECO:0000256" key="1">
    <source>
        <dbReference type="ARBA" id="ARBA00022516"/>
    </source>
</evidence>
<feature type="domain" description="UDP N-acetylglucosamine O-acyltransferase C-terminal" evidence="6">
    <location>
        <begin position="180"/>
        <end position="261"/>
    </location>
</feature>
<dbReference type="GO" id="GO:0008780">
    <property type="term" value="F:acyl-[acyl-carrier-protein]-UDP-N-acetylglucosamine O-acyltransferase activity"/>
    <property type="evidence" value="ECO:0007669"/>
    <property type="project" value="UniProtKB-EC"/>
</dbReference>
<dbReference type="PIRSF" id="PIRSF000456">
    <property type="entry name" value="UDP-GlcNAc_acltr"/>
    <property type="match status" value="1"/>
</dbReference>
<evidence type="ECO:0000256" key="3">
    <source>
        <dbReference type="ARBA" id="ARBA00022679"/>
    </source>
</evidence>
<comment type="caution">
    <text evidence="7">The sequence shown here is derived from an EMBL/GenBank/DDBJ whole genome shotgun (WGS) entry which is preliminary data.</text>
</comment>
<dbReference type="PANTHER" id="PTHR43480">
    <property type="entry name" value="ACYL-[ACYL-CARRIER-PROTEIN]--UDP-N-ACETYLGLUCOSAMINE O-ACYLTRANSFERASE"/>
    <property type="match status" value="1"/>
</dbReference>
<reference evidence="8 9" key="2">
    <citation type="journal article" date="2017" name="Int. J. Syst. Evol. Microbiol.">
        <title>Rouxiella badensis sp. nov. and Rouxiella silvae sp. nov. isolated from peat bog soil in Germany and emendation of the genus description.</title>
        <authorList>
            <person name="Le Fleche-Mateos A."/>
            <person name="Kugler J.H."/>
            <person name="Hansen S.H."/>
            <person name="Syldatk C."/>
            <person name="Hausmann R."/>
            <person name="Lomprez F."/>
            <person name="Vandenbogaert M."/>
            <person name="Manuguerra J.C."/>
            <person name="Grimont P.A."/>
        </authorList>
    </citation>
    <scope>NUCLEOTIDE SEQUENCE [LARGE SCALE GENOMIC DNA]</scope>
    <source>
        <strain evidence="8 9">213</strain>
    </source>
</reference>
<keyword evidence="3 7" id="KW-0808">Transferase</keyword>
<dbReference type="Proteomes" id="UP000705283">
    <property type="component" value="Unassembled WGS sequence"/>
</dbReference>
<evidence type="ECO:0000259" key="6">
    <source>
        <dbReference type="Pfam" id="PF13720"/>
    </source>
</evidence>
<protein>
    <submittedName>
        <fullName evidence="7">Acyl-ACP--UDP-N-acetylglucosamine O-acyltransferase</fullName>
        <ecNumber evidence="7">2.3.1.129</ecNumber>
    </submittedName>
    <submittedName>
        <fullName evidence="8">Acyl-[acyl-carrier-protein]--UDP-N-acetylglucosamine O-acyltransferase</fullName>
    </submittedName>
</protein>
<dbReference type="Proteomes" id="UP000192722">
    <property type="component" value="Unassembled WGS sequence"/>
</dbReference>
<dbReference type="AlphaFoldDB" id="A0AA41BXZ3"/>
<dbReference type="InterPro" id="IPR001451">
    <property type="entry name" value="Hexapep"/>
</dbReference>
<evidence type="ECO:0000256" key="2">
    <source>
        <dbReference type="ARBA" id="ARBA00022556"/>
    </source>
</evidence>
<dbReference type="GO" id="GO:0016020">
    <property type="term" value="C:membrane"/>
    <property type="evidence" value="ECO:0007669"/>
    <property type="project" value="GOC"/>
</dbReference>
<dbReference type="Gene3D" id="2.160.10.10">
    <property type="entry name" value="Hexapeptide repeat proteins"/>
    <property type="match status" value="1"/>
</dbReference>
<dbReference type="Pfam" id="PF00132">
    <property type="entry name" value="Hexapep"/>
    <property type="match status" value="1"/>
</dbReference>
<dbReference type="PANTHER" id="PTHR43480:SF1">
    <property type="entry name" value="ACYL-[ACYL-CARRIER-PROTEIN]--UDP-N-ACETYLGLUCOSAMINE O-ACYLTRANSFERASE, MITOCHONDRIAL-RELATED"/>
    <property type="match status" value="1"/>
</dbReference>
<evidence type="ECO:0000256" key="4">
    <source>
        <dbReference type="ARBA" id="ARBA00023098"/>
    </source>
</evidence>
<keyword evidence="4" id="KW-0443">Lipid metabolism</keyword>
<evidence type="ECO:0000313" key="8">
    <source>
        <dbReference type="EMBL" id="ORJ22888.1"/>
    </source>
</evidence>
<dbReference type="InterPro" id="IPR011004">
    <property type="entry name" value="Trimer_LpxA-like_sf"/>
</dbReference>
<dbReference type="Pfam" id="PF13720">
    <property type="entry name" value="Acetyltransf_11"/>
    <property type="match status" value="1"/>
</dbReference>
<gene>
    <name evidence="7" type="primary">lpxA</name>
    <name evidence="8" type="ORF">BS639_02090</name>
    <name evidence="7" type="ORF">ITX54_18620</name>
</gene>
<reference evidence="8" key="1">
    <citation type="submission" date="2016-12" db="EMBL/GenBank/DDBJ databases">
        <authorList>
            <person name="Le Fleche-Mateos A."/>
        </authorList>
    </citation>
    <scope>NUCLEOTIDE SEQUENCE</scope>
    <source>
        <strain evidence="8">213</strain>
    </source>
</reference>
<keyword evidence="5 7" id="KW-0012">Acyltransferase</keyword>
<dbReference type="InterPro" id="IPR029098">
    <property type="entry name" value="Acetyltransf_C"/>
</dbReference>
<keyword evidence="9" id="KW-1185">Reference proteome</keyword>
<dbReference type="EC" id="2.3.1.129" evidence="7"/>
<evidence type="ECO:0000313" key="10">
    <source>
        <dbReference type="Proteomes" id="UP000705283"/>
    </source>
</evidence>
<dbReference type="SUPFAM" id="SSF51161">
    <property type="entry name" value="Trimeric LpxA-like enzymes"/>
    <property type="match status" value="1"/>
</dbReference>
<dbReference type="EMBL" id="JADMKS010000008">
    <property type="protein sequence ID" value="MBF6638685.1"/>
    <property type="molecule type" value="Genomic_DNA"/>
</dbReference>
<dbReference type="InterPro" id="IPR010137">
    <property type="entry name" value="Lipid_A_LpxA"/>
</dbReference>
<accession>A0AA41BXZ3</accession>
<organism evidence="7 10">
    <name type="scientific">Rouxiella silvae</name>
    <dbReference type="NCBI Taxonomy" id="1646373"/>
    <lineage>
        <taxon>Bacteria</taxon>
        <taxon>Pseudomonadati</taxon>
        <taxon>Pseudomonadota</taxon>
        <taxon>Gammaproteobacteria</taxon>
        <taxon>Enterobacterales</taxon>
        <taxon>Yersiniaceae</taxon>
        <taxon>Rouxiella</taxon>
    </lineage>
</organism>
<name>A0AA41BXZ3_9GAMM</name>
<dbReference type="GO" id="GO:0009245">
    <property type="term" value="P:lipid A biosynthetic process"/>
    <property type="evidence" value="ECO:0007669"/>
    <property type="project" value="UniProtKB-KW"/>
</dbReference>
<reference evidence="7" key="4">
    <citation type="submission" date="2022-09" db="EMBL/GenBank/DDBJ databases">
        <title>Rouxiella aceris sp. nov., isolated from tree sap and emended description of the genus Rhouxiella.</title>
        <authorList>
            <person name="Kim I.S."/>
        </authorList>
    </citation>
    <scope>NUCLEOTIDE SEQUENCE</scope>
    <source>
        <strain evidence="7">SAP-2</strain>
    </source>
</reference>
<dbReference type="NCBIfam" id="NF003657">
    <property type="entry name" value="PRK05289.1"/>
    <property type="match status" value="1"/>
</dbReference>
<keyword evidence="1" id="KW-0444">Lipid biosynthesis</keyword>
<reference evidence="7" key="3">
    <citation type="submission" date="2020-11" db="EMBL/GenBank/DDBJ databases">
        <authorList>
            <person name="Lee S.D."/>
        </authorList>
    </citation>
    <scope>NUCLEOTIDE SEQUENCE</scope>
    <source>
        <strain evidence="7">SAP-2</strain>
    </source>
</reference>
<evidence type="ECO:0000256" key="5">
    <source>
        <dbReference type="ARBA" id="ARBA00023315"/>
    </source>
</evidence>
<proteinExistence type="predicted"/>